<keyword evidence="2" id="KW-0378">Hydrolase</keyword>
<accession>Q895Z5</accession>
<dbReference type="Gene3D" id="3.30.420.10">
    <property type="entry name" value="Ribonuclease H-like superfamily/Ribonuclease H"/>
    <property type="match status" value="1"/>
</dbReference>
<dbReference type="Pfam" id="PF00929">
    <property type="entry name" value="RNase_T"/>
    <property type="match status" value="1"/>
</dbReference>
<dbReference type="EMBL" id="AE015927">
    <property type="protein sequence ID" value="AAO35695.1"/>
    <property type="molecule type" value="Genomic_DNA"/>
</dbReference>
<proteinExistence type="predicted"/>
<dbReference type="CDD" id="cd06127">
    <property type="entry name" value="DEDDh"/>
    <property type="match status" value="1"/>
</dbReference>
<evidence type="ECO:0000259" key="4">
    <source>
        <dbReference type="SMART" id="SM00479"/>
    </source>
</evidence>
<dbReference type="FunFam" id="3.30.420.10:FF:000045">
    <property type="entry name" value="3'-5' exonuclease DinG"/>
    <property type="match status" value="1"/>
</dbReference>
<dbReference type="SUPFAM" id="SSF53098">
    <property type="entry name" value="Ribonuclease H-like"/>
    <property type="match status" value="1"/>
</dbReference>
<evidence type="ECO:0000313" key="6">
    <source>
        <dbReference type="Proteomes" id="UP000001412"/>
    </source>
</evidence>
<dbReference type="GO" id="GO:0003887">
    <property type="term" value="F:DNA-directed DNA polymerase activity"/>
    <property type="evidence" value="ECO:0007669"/>
    <property type="project" value="UniProtKB-EC"/>
</dbReference>
<dbReference type="InterPro" id="IPR036397">
    <property type="entry name" value="RNaseH_sf"/>
</dbReference>
<dbReference type="InterPro" id="IPR012337">
    <property type="entry name" value="RNaseH-like_sf"/>
</dbReference>
<reference evidence="5 6" key="1">
    <citation type="journal article" date="2003" name="Proc. Natl. Acad. Sci. U.S.A.">
        <title>The genome sequence of Clostridium tetani, the causative agent of tetanus disease.</title>
        <authorList>
            <person name="Brueggemann H."/>
            <person name="Baumer S."/>
            <person name="Fricke W.F."/>
            <person name="Wiezer A."/>
            <person name="Liesegang H."/>
            <person name="Decker I."/>
            <person name="Herzberg C."/>
            <person name="Martinez-Arias R."/>
            <person name="Merkl R."/>
            <person name="Henne A."/>
            <person name="Gottschalk G."/>
        </authorList>
    </citation>
    <scope>NUCLEOTIDE SEQUENCE [LARGE SCALE GENOMIC DNA]</scope>
    <source>
        <strain evidence="6">Massachusetts / E88</strain>
    </source>
</reference>
<dbReference type="EC" id="2.7.7.7" evidence="5"/>
<gene>
    <name evidence="5" type="ordered locus">CTC_01116</name>
</gene>
<dbReference type="GeneID" id="24254708"/>
<evidence type="ECO:0000256" key="3">
    <source>
        <dbReference type="ARBA" id="ARBA00022839"/>
    </source>
</evidence>
<dbReference type="STRING" id="212717.CTC_01116"/>
<feature type="domain" description="Exonuclease" evidence="4">
    <location>
        <begin position="83"/>
        <end position="248"/>
    </location>
</feature>
<dbReference type="GO" id="GO:0003677">
    <property type="term" value="F:DNA binding"/>
    <property type="evidence" value="ECO:0007669"/>
    <property type="project" value="InterPro"/>
</dbReference>
<keyword evidence="5" id="KW-0548">Nucleotidyltransferase</keyword>
<dbReference type="Proteomes" id="UP000001412">
    <property type="component" value="Chromosome"/>
</dbReference>
<dbReference type="InterPro" id="IPR013520">
    <property type="entry name" value="Ribonucl_H"/>
</dbReference>
<dbReference type="SMART" id="SM00479">
    <property type="entry name" value="EXOIII"/>
    <property type="match status" value="1"/>
</dbReference>
<keyword evidence="3" id="KW-0269">Exonuclease</keyword>
<dbReference type="NCBIfam" id="TIGR00573">
    <property type="entry name" value="dnaq"/>
    <property type="match status" value="1"/>
</dbReference>
<evidence type="ECO:0000256" key="1">
    <source>
        <dbReference type="ARBA" id="ARBA00022722"/>
    </source>
</evidence>
<dbReference type="OrthoDB" id="9813328at2"/>
<dbReference type="GO" id="GO:0006260">
    <property type="term" value="P:DNA replication"/>
    <property type="evidence" value="ECO:0007669"/>
    <property type="project" value="InterPro"/>
</dbReference>
<dbReference type="GO" id="GO:0005829">
    <property type="term" value="C:cytosol"/>
    <property type="evidence" value="ECO:0007669"/>
    <property type="project" value="TreeGrafter"/>
</dbReference>
<keyword evidence="1" id="KW-0540">Nuclease</keyword>
<evidence type="ECO:0000256" key="2">
    <source>
        <dbReference type="ARBA" id="ARBA00022801"/>
    </source>
</evidence>
<name>Q895Z5_CLOTE</name>
<protein>
    <submittedName>
        <fullName evidence="5">DNA polymerase III alpha subunit</fullName>
        <ecNumber evidence="5">2.7.7.7</ecNumber>
    </submittedName>
</protein>
<dbReference type="NCBIfam" id="NF005289">
    <property type="entry name" value="PRK06807.1"/>
    <property type="match status" value="1"/>
</dbReference>
<dbReference type="HOGENOM" id="CLU_050500_0_0_9"/>
<keyword evidence="6" id="KW-1185">Reference proteome</keyword>
<dbReference type="PANTHER" id="PTHR30231:SF4">
    <property type="entry name" value="PROTEIN NEN2"/>
    <property type="match status" value="1"/>
</dbReference>
<dbReference type="AlphaFoldDB" id="Q895Z5"/>
<dbReference type="KEGG" id="ctc:CTC_01116"/>
<organism evidence="5 6">
    <name type="scientific">Clostridium tetani (strain Massachusetts / E88)</name>
    <dbReference type="NCBI Taxonomy" id="212717"/>
    <lineage>
        <taxon>Bacteria</taxon>
        <taxon>Bacillati</taxon>
        <taxon>Bacillota</taxon>
        <taxon>Clostridia</taxon>
        <taxon>Eubacteriales</taxon>
        <taxon>Clostridiaceae</taxon>
        <taxon>Clostridium</taxon>
    </lineage>
</organism>
<keyword evidence="5" id="KW-0808">Transferase</keyword>
<sequence length="380" mass="44580">MFIYAFKISTIKKNIKDQSSNNEVVNEKTEDNLLKQTDYLSNIHELEDDKGREETSDLSSDEYYKKLCGRDKHINYSKSVFDEFVVIDLETTGLYPVTDKIIEITAIKYKSGQIVEKYNTLINPKINIPKRATEINNITNNMVKDSPVIEDVLPELLKFIKEYPLVAHNASFDIKFLNANLALINREIKNVAIDTLQLSRAMYTFLPNHKLTTIKEHLCISEDNSHRALPDCITTAEIYLDYCYKANNNLKEFNELEKACFKVIKDMLNKNNRDTEFLKLKHTGNYTDIAYFYPLVRIKVGDRKQYFLTNIPLEELKEHETEKPSKSENFKSRIHLKSEEDLKPFEEYIIQIFDEKKKSFEWYKNNIKSSEIEIVKYLAN</sequence>
<dbReference type="GO" id="GO:0008408">
    <property type="term" value="F:3'-5' exonuclease activity"/>
    <property type="evidence" value="ECO:0007669"/>
    <property type="project" value="TreeGrafter"/>
</dbReference>
<dbReference type="RefSeq" id="WP_011099357.1">
    <property type="nucleotide sequence ID" value="NC_004557.1"/>
</dbReference>
<dbReference type="InterPro" id="IPR006054">
    <property type="entry name" value="DnaQ"/>
</dbReference>
<evidence type="ECO:0000313" key="5">
    <source>
        <dbReference type="EMBL" id="AAO35695.1"/>
    </source>
</evidence>
<dbReference type="PANTHER" id="PTHR30231">
    <property type="entry name" value="DNA POLYMERASE III SUBUNIT EPSILON"/>
    <property type="match status" value="1"/>
</dbReference>